<dbReference type="EnsemblMetazoa" id="PPA20698.1">
    <property type="protein sequence ID" value="PPA20698.1"/>
    <property type="gene ID" value="WBGene00110252"/>
</dbReference>
<dbReference type="Pfam" id="PF00090">
    <property type="entry name" value="TSP_1"/>
    <property type="match status" value="3"/>
</dbReference>
<evidence type="ECO:0000256" key="2">
    <source>
        <dbReference type="ARBA" id="ARBA00022530"/>
    </source>
</evidence>
<dbReference type="GO" id="GO:0033627">
    <property type="term" value="P:cell adhesion mediated by integrin"/>
    <property type="evidence" value="ECO:0007669"/>
    <property type="project" value="EnsemblMetazoa"/>
</dbReference>
<comment type="subcellular location">
    <subcellularLocation>
        <location evidence="1">Secreted</location>
        <location evidence="1">Extracellular space</location>
        <location evidence="1">Extracellular matrix</location>
    </subcellularLocation>
</comment>
<evidence type="ECO:0000313" key="5">
    <source>
        <dbReference type="Proteomes" id="UP000005239"/>
    </source>
</evidence>
<dbReference type="InterPro" id="IPR038678">
    <property type="entry name" value="Spondin_N_sf"/>
</dbReference>
<keyword evidence="2" id="KW-0964">Secreted</keyword>
<protein>
    <submittedName>
        <fullName evidence="4">Uncharacterized protein</fullName>
    </submittedName>
</protein>
<dbReference type="Gene3D" id="2.20.100.10">
    <property type="entry name" value="Thrombospondin type-1 (TSP1) repeat"/>
    <property type="match status" value="3"/>
</dbReference>
<dbReference type="GO" id="GO:0007155">
    <property type="term" value="P:cell adhesion"/>
    <property type="evidence" value="ECO:0000318"/>
    <property type="project" value="GO_Central"/>
</dbReference>
<dbReference type="PROSITE" id="PS50279">
    <property type="entry name" value="BPTI_KUNITZ_2"/>
    <property type="match status" value="1"/>
</dbReference>
<dbReference type="GO" id="GO:0004867">
    <property type="term" value="F:serine-type endopeptidase inhibitor activity"/>
    <property type="evidence" value="ECO:0007669"/>
    <property type="project" value="InterPro"/>
</dbReference>
<dbReference type="SUPFAM" id="SSF82895">
    <property type="entry name" value="TSP-1 type 1 repeat"/>
    <property type="match status" value="3"/>
</dbReference>
<dbReference type="PROSITE" id="PS00280">
    <property type="entry name" value="BPTI_KUNITZ_1"/>
    <property type="match status" value="1"/>
</dbReference>
<dbReference type="GO" id="GO:0055120">
    <property type="term" value="C:striated muscle dense body"/>
    <property type="evidence" value="ECO:0007669"/>
    <property type="project" value="EnsemblMetazoa"/>
</dbReference>
<accession>A0A2A6D304</accession>
<dbReference type="GO" id="GO:0008045">
    <property type="term" value="P:motor neuron axon guidance"/>
    <property type="evidence" value="ECO:0007669"/>
    <property type="project" value="EnsemblMetazoa"/>
</dbReference>
<accession>A0A8R1YGA0</accession>
<dbReference type="Gene3D" id="4.10.410.10">
    <property type="entry name" value="Pancreatic trypsin inhibitor Kunitz domain"/>
    <property type="match status" value="1"/>
</dbReference>
<dbReference type="InterPro" id="IPR036880">
    <property type="entry name" value="Kunitz_BPTI_sf"/>
</dbReference>
<dbReference type="AlphaFoldDB" id="A0A2A6D304"/>
<dbReference type="SMART" id="SM00209">
    <property type="entry name" value="TSP1"/>
    <property type="match status" value="3"/>
</dbReference>
<dbReference type="GO" id="GO:0005604">
    <property type="term" value="C:basement membrane"/>
    <property type="evidence" value="ECO:0007669"/>
    <property type="project" value="EnsemblMetazoa"/>
</dbReference>
<dbReference type="GO" id="GO:0031012">
    <property type="term" value="C:extracellular matrix"/>
    <property type="evidence" value="ECO:0000318"/>
    <property type="project" value="GO_Central"/>
</dbReference>
<dbReference type="InterPro" id="IPR051418">
    <property type="entry name" value="Spondin/Thrombospondin_T1"/>
</dbReference>
<dbReference type="InterPro" id="IPR000884">
    <property type="entry name" value="TSP1_rpt"/>
</dbReference>
<dbReference type="Pfam" id="PF00014">
    <property type="entry name" value="Kunitz_BPTI"/>
    <property type="match status" value="1"/>
</dbReference>
<name>A0A2A6D304_PRIPA</name>
<sequence>MFGGSHSRNYSLWKIGEPSSDGMKEIAEWGNTYAAERDAREKASELRTLMKFKGLWYPEVQGRTKSAFTVNKYHHFVSFAAMIGPSPDWCVGLSSVNLCLPDCSWVGVASFDLLPFDAGTDDGETYMAIVSRATNGFQSPAQPASPRRPIRWITTRDHANSPFYDESTQSIAPLARVVLRRTKIIHARCLSDAEYQTEAANNTVTSEDEEYRDRRECSVSEWEPWSLCSATCGKGLRMRSRVYLFPIKAQMLNCHRQTTERQFCNTKINECAESDTFNSECATSSWGEWTSCSVECGHGHRSRNRTFLSTEARENSCKVQLSMKELCVDPLCKTTRWSEWSPCSTSCDEGVRIRTRLLFFSEHELHCSHVNVLEQDKCSVQSCRRFIQQNSDEICLEKKEEGQCNGVFPRYWFDTTRGVCEGFTYTGCKGNHNQFLTEEECNRACMQGPASSRAHDMPASPIDCQTVGLADYESPQTVAVRVHGPTGHLAPRRRIVKPRDVDDCGILDREERSCKGACDNRM</sequence>
<dbReference type="Proteomes" id="UP000005239">
    <property type="component" value="Unassembled WGS sequence"/>
</dbReference>
<reference evidence="4" key="2">
    <citation type="submission" date="2022-06" db="UniProtKB">
        <authorList>
            <consortium name="EnsemblMetazoa"/>
        </authorList>
    </citation>
    <scope>IDENTIFICATION</scope>
    <source>
        <strain evidence="4">PS312</strain>
    </source>
</reference>
<dbReference type="GO" id="GO:0033563">
    <property type="term" value="P:dorsal/ventral axon guidance"/>
    <property type="evidence" value="ECO:0007669"/>
    <property type="project" value="EnsemblMetazoa"/>
</dbReference>
<dbReference type="Gene3D" id="2.60.40.2130">
    <property type="entry name" value="F-spondin domain"/>
    <property type="match status" value="1"/>
</dbReference>
<dbReference type="Pfam" id="PF06468">
    <property type="entry name" value="Spond_N"/>
    <property type="match status" value="1"/>
</dbReference>
<organism evidence="4 5">
    <name type="scientific">Pristionchus pacificus</name>
    <name type="common">Parasitic nematode worm</name>
    <dbReference type="NCBI Taxonomy" id="54126"/>
    <lineage>
        <taxon>Eukaryota</taxon>
        <taxon>Metazoa</taxon>
        <taxon>Ecdysozoa</taxon>
        <taxon>Nematoda</taxon>
        <taxon>Chromadorea</taxon>
        <taxon>Rhabditida</taxon>
        <taxon>Rhabditina</taxon>
        <taxon>Diplogasteromorpha</taxon>
        <taxon>Diplogasteroidea</taxon>
        <taxon>Neodiplogasteridae</taxon>
        <taxon>Pristionchus</taxon>
    </lineage>
</organism>
<evidence type="ECO:0000256" key="1">
    <source>
        <dbReference type="ARBA" id="ARBA00004498"/>
    </source>
</evidence>
<dbReference type="SMART" id="SM00131">
    <property type="entry name" value="KU"/>
    <property type="match status" value="1"/>
</dbReference>
<dbReference type="GO" id="GO:0031430">
    <property type="term" value="C:M band"/>
    <property type="evidence" value="ECO:0007669"/>
    <property type="project" value="EnsemblMetazoa"/>
</dbReference>
<dbReference type="GO" id="GO:0007413">
    <property type="term" value="P:axonal fasciculation"/>
    <property type="evidence" value="ECO:0007669"/>
    <property type="project" value="EnsemblMetazoa"/>
</dbReference>
<dbReference type="InterPro" id="IPR002223">
    <property type="entry name" value="Kunitz_BPTI"/>
</dbReference>
<keyword evidence="5" id="KW-1185">Reference proteome</keyword>
<dbReference type="InterPro" id="IPR009465">
    <property type="entry name" value="Spondin_N"/>
</dbReference>
<dbReference type="PANTHER" id="PTHR11311:SF16">
    <property type="entry name" value="SPONDIN-1"/>
    <property type="match status" value="1"/>
</dbReference>
<dbReference type="OrthoDB" id="347314at2759"/>
<reference evidence="5" key="1">
    <citation type="journal article" date="2008" name="Nat. Genet.">
        <title>The Pristionchus pacificus genome provides a unique perspective on nematode lifestyle and parasitism.</title>
        <authorList>
            <person name="Dieterich C."/>
            <person name="Clifton S.W."/>
            <person name="Schuster L.N."/>
            <person name="Chinwalla A."/>
            <person name="Delehaunty K."/>
            <person name="Dinkelacker I."/>
            <person name="Fulton L."/>
            <person name="Fulton R."/>
            <person name="Godfrey J."/>
            <person name="Minx P."/>
            <person name="Mitreva M."/>
            <person name="Roeseler W."/>
            <person name="Tian H."/>
            <person name="Witte H."/>
            <person name="Yang S.P."/>
            <person name="Wilson R.K."/>
            <person name="Sommer R.J."/>
        </authorList>
    </citation>
    <scope>NUCLEOTIDE SEQUENCE [LARGE SCALE GENOMIC DNA]</scope>
    <source>
        <strain evidence="5">PS312</strain>
    </source>
</reference>
<dbReference type="PROSITE" id="PS50092">
    <property type="entry name" value="TSP1"/>
    <property type="match status" value="3"/>
</dbReference>
<dbReference type="InterPro" id="IPR020901">
    <property type="entry name" value="Prtase_inh_Kunz-CS"/>
</dbReference>
<keyword evidence="2" id="KW-0272">Extracellular matrix</keyword>
<dbReference type="PANTHER" id="PTHR11311">
    <property type="entry name" value="SPONDIN"/>
    <property type="match status" value="1"/>
</dbReference>
<dbReference type="SUPFAM" id="SSF57362">
    <property type="entry name" value="BPTI-like"/>
    <property type="match status" value="1"/>
</dbReference>
<dbReference type="PRINTS" id="PR00759">
    <property type="entry name" value="BASICPTASE"/>
</dbReference>
<proteinExistence type="predicted"/>
<gene>
    <name evidence="4" type="primary">WBGene00110252</name>
</gene>
<keyword evidence="3" id="KW-0130">Cell adhesion</keyword>
<dbReference type="NCBIfam" id="NF038123">
    <property type="entry name" value="NF038123_dom"/>
    <property type="match status" value="1"/>
</dbReference>
<dbReference type="PROSITE" id="PS51020">
    <property type="entry name" value="SPONDIN"/>
    <property type="match status" value="1"/>
</dbReference>
<evidence type="ECO:0000313" key="4">
    <source>
        <dbReference type="EnsemblMetazoa" id="PPA20698.1"/>
    </source>
</evidence>
<dbReference type="InterPro" id="IPR036383">
    <property type="entry name" value="TSP1_rpt_sf"/>
</dbReference>
<evidence type="ECO:0000256" key="3">
    <source>
        <dbReference type="ARBA" id="ARBA00022889"/>
    </source>
</evidence>